<dbReference type="PATRIC" id="fig|47884.3.peg.2990"/>
<dbReference type="Gene3D" id="3.40.640.10">
    <property type="entry name" value="Type I PLP-dependent aspartate aminotransferase-like (Major domain)"/>
    <property type="match status" value="1"/>
</dbReference>
<keyword evidence="1" id="KW-0560">Oxidoreductase</keyword>
<sequence length="467" mass="50910">MSNHVAHPYMANSVPALKQEMLDSIGVDSIEELFQQIPEGHRLQRPISLPPALNESELRRHLVSTLSKNKTCEQNLNFLGAGCWQHHVPAACDEVVRRNEWLTSVFGEPSSDHGRNQAWFEFCSQLGELLNMDLVGLPVRSWGCAAGHAIRMATRITGRNEVAVVRAIDPERLSIIRNYCEPVDMPSHIVVRLVDYDPATGLLDLDHLRASIGEQTAAVYFETPSYFGVIEQQGAEIAAIAHAAGAEVIVGVDPISLGVLAAPIDFGADIVVGTTQPLGVHMSCGGGVSGFIATRDEELYAHQYPTLFISIGETTKPGEYGFGLSLFEQSSYGLRDKGNDWTGHSVYMWAIANAVYMAMMGPQGFEDVGNVILQRAHYAAKLLTEIPGVRVTFPSGFFKEFVVNFDATGLSVKDINKRLLAAGIFGGKDLTQDFPELGASALYCVTEIHTQADLERLTAALKKVIAQ</sequence>
<protein>
    <submittedName>
        <fullName evidence="3">Glycine dehydrogenase</fullName>
    </submittedName>
</protein>
<dbReference type="GO" id="GO:0004375">
    <property type="term" value="F:glycine dehydrogenase (decarboxylating) activity"/>
    <property type="evidence" value="ECO:0007669"/>
    <property type="project" value="InterPro"/>
</dbReference>
<gene>
    <name evidence="3" type="ORF">TU78_12705</name>
</gene>
<dbReference type="InterPro" id="IPR023010">
    <property type="entry name" value="GcvPA"/>
</dbReference>
<dbReference type="NCBIfam" id="NF001696">
    <property type="entry name" value="PRK00451.1"/>
    <property type="match status" value="1"/>
</dbReference>
<evidence type="ECO:0000259" key="2">
    <source>
        <dbReference type="Pfam" id="PF02347"/>
    </source>
</evidence>
<dbReference type="SUPFAM" id="SSF53383">
    <property type="entry name" value="PLP-dependent transferases"/>
    <property type="match status" value="1"/>
</dbReference>
<dbReference type="Proteomes" id="UP000036395">
    <property type="component" value="Unassembled WGS sequence"/>
</dbReference>
<dbReference type="AlphaFoldDB" id="A0A0J6GR95"/>
<evidence type="ECO:0000313" key="4">
    <source>
        <dbReference type="Proteomes" id="UP000036395"/>
    </source>
</evidence>
<accession>A0A0J6GR95</accession>
<organism evidence="3 4">
    <name type="scientific">Pseudomonas taetrolens</name>
    <dbReference type="NCBI Taxonomy" id="47884"/>
    <lineage>
        <taxon>Bacteria</taxon>
        <taxon>Pseudomonadati</taxon>
        <taxon>Pseudomonadota</taxon>
        <taxon>Gammaproteobacteria</taxon>
        <taxon>Pseudomonadales</taxon>
        <taxon>Pseudomonadaceae</taxon>
        <taxon>Pseudomonas</taxon>
    </lineage>
</organism>
<dbReference type="Gene3D" id="3.90.1150.10">
    <property type="entry name" value="Aspartate Aminotransferase, domain 1"/>
    <property type="match status" value="1"/>
</dbReference>
<dbReference type="InterPro" id="IPR015424">
    <property type="entry name" value="PyrdxlP-dep_Trfase"/>
</dbReference>
<reference evidence="3 4" key="1">
    <citation type="submission" date="2015-02" db="EMBL/GenBank/DDBJ databases">
        <title>Pseudomonas helleri sp. nov. and Pseudomonas weihenstephanensis sp. nov., isolated from raw cows milk.</title>
        <authorList>
            <person name="von Neubeck M."/>
            <person name="Huptas C."/>
            <person name="Wenning M."/>
            <person name="Scherer S."/>
        </authorList>
    </citation>
    <scope>NUCLEOTIDE SEQUENCE [LARGE SCALE GENOMIC DNA]</scope>
    <source>
        <strain evidence="3 4">DSM 21104</strain>
    </source>
</reference>
<feature type="domain" description="Glycine cleavage system P-protein N-terminal" evidence="2">
    <location>
        <begin position="18"/>
        <end position="459"/>
    </location>
</feature>
<dbReference type="PANTHER" id="PTHR42806:SF1">
    <property type="entry name" value="GLYCINE DEHYDROGENASE (DECARBOXYLATING)"/>
    <property type="match status" value="1"/>
</dbReference>
<dbReference type="PANTHER" id="PTHR42806">
    <property type="entry name" value="GLYCINE CLEAVAGE SYSTEM P-PROTEIN"/>
    <property type="match status" value="1"/>
</dbReference>
<evidence type="ECO:0000313" key="3">
    <source>
        <dbReference type="EMBL" id="KMM84120.1"/>
    </source>
</evidence>
<comment type="caution">
    <text evidence="3">The sequence shown here is derived from an EMBL/GenBank/DDBJ whole genome shotgun (WGS) entry which is preliminary data.</text>
</comment>
<dbReference type="InterPro" id="IPR049315">
    <property type="entry name" value="GDC-P_N"/>
</dbReference>
<dbReference type="InterPro" id="IPR015422">
    <property type="entry name" value="PyrdxlP-dep_Trfase_small"/>
</dbReference>
<evidence type="ECO:0000256" key="1">
    <source>
        <dbReference type="ARBA" id="ARBA00023002"/>
    </source>
</evidence>
<dbReference type="RefSeq" id="WP_048381754.1">
    <property type="nucleotide sequence ID" value="NZ_JYLA01000005.1"/>
</dbReference>
<dbReference type="InterPro" id="IPR015421">
    <property type="entry name" value="PyrdxlP-dep_Trfase_major"/>
</dbReference>
<name>A0A0J6GR95_PSETA</name>
<dbReference type="Pfam" id="PF02347">
    <property type="entry name" value="GDC-P"/>
    <property type="match status" value="1"/>
</dbReference>
<dbReference type="GO" id="GO:0009116">
    <property type="term" value="P:nucleoside metabolic process"/>
    <property type="evidence" value="ECO:0007669"/>
    <property type="project" value="InterPro"/>
</dbReference>
<dbReference type="EMBL" id="JYLA01000005">
    <property type="protein sequence ID" value="KMM84120.1"/>
    <property type="molecule type" value="Genomic_DNA"/>
</dbReference>
<proteinExistence type="predicted"/>